<feature type="coiled-coil region" evidence="1">
    <location>
        <begin position="22"/>
        <end position="49"/>
    </location>
</feature>
<accession>A0A1Z5SP11</accession>
<dbReference type="Proteomes" id="UP000194280">
    <property type="component" value="Unassembled WGS sequence"/>
</dbReference>
<reference evidence="2 3" key="1">
    <citation type="submission" date="2017-01" db="EMBL/GenBank/DDBJ databases">
        <title>The recent genome duplication of the halophilic yeast Hortaea werneckii: insights from long-read sequencing.</title>
        <authorList>
            <person name="Sinha S."/>
            <person name="Flibotte S."/>
            <person name="Neira M."/>
            <person name="Lenassi M."/>
            <person name="Gostincar C."/>
            <person name="Stajich J.E."/>
            <person name="Nislow C.E."/>
        </authorList>
    </citation>
    <scope>NUCLEOTIDE SEQUENCE [LARGE SCALE GENOMIC DNA]</scope>
    <source>
        <strain evidence="2 3">EXF-2000</strain>
    </source>
</reference>
<keyword evidence="3" id="KW-1185">Reference proteome</keyword>
<dbReference type="OrthoDB" id="3876980at2759"/>
<keyword evidence="1" id="KW-0175">Coiled coil</keyword>
<dbReference type="EMBL" id="MUNK01000359">
    <property type="protein sequence ID" value="OTA22575.1"/>
    <property type="molecule type" value="Genomic_DNA"/>
</dbReference>
<dbReference type="VEuPathDB" id="FungiDB:BTJ68_14287"/>
<comment type="caution">
    <text evidence="2">The sequence shown here is derived from an EMBL/GenBank/DDBJ whole genome shotgun (WGS) entry which is preliminary data.</text>
</comment>
<evidence type="ECO:0000256" key="1">
    <source>
        <dbReference type="SAM" id="Coils"/>
    </source>
</evidence>
<gene>
    <name evidence="2" type="ORF">BTJ68_14287</name>
</gene>
<dbReference type="AlphaFoldDB" id="A0A1Z5SP11"/>
<organism evidence="2 3">
    <name type="scientific">Hortaea werneckii EXF-2000</name>
    <dbReference type="NCBI Taxonomy" id="1157616"/>
    <lineage>
        <taxon>Eukaryota</taxon>
        <taxon>Fungi</taxon>
        <taxon>Dikarya</taxon>
        <taxon>Ascomycota</taxon>
        <taxon>Pezizomycotina</taxon>
        <taxon>Dothideomycetes</taxon>
        <taxon>Dothideomycetidae</taxon>
        <taxon>Mycosphaerellales</taxon>
        <taxon>Teratosphaeriaceae</taxon>
        <taxon>Hortaea</taxon>
    </lineage>
</organism>
<proteinExistence type="predicted"/>
<name>A0A1Z5SP11_HORWE</name>
<protein>
    <submittedName>
        <fullName evidence="2">Uncharacterized protein</fullName>
    </submittedName>
</protein>
<dbReference type="InParanoid" id="A0A1Z5SP11"/>
<evidence type="ECO:0000313" key="3">
    <source>
        <dbReference type="Proteomes" id="UP000194280"/>
    </source>
</evidence>
<sequence>MSSTEALLQQLLQTQARILTRLDTLDEKLENLTASQDQLSTEVRETREAQNDVAVKVAAMRTHFHDPARTRLFNSPELLEMILLEVVDWSPDMTDDKAKTAPGEHSSEDCGYCHYGDYCGWSKDKRFDIHLSRVGRQIDEKARRLRTLLFARRVSKAFQATIDDSPKLQRALFFMPDPFASSVRINWLYLRSQVCHKVAWKNNSPYLVPEGSDAVGGRHIMLEQWRCGVTSWHGERRLILQPVLSALHICNCIRMWKGGCVLRASSTSSSWMDMYLSQPSLEIEWDQRYNVGPLPNRPTTIASLFSAV</sequence>
<evidence type="ECO:0000313" key="2">
    <source>
        <dbReference type="EMBL" id="OTA22575.1"/>
    </source>
</evidence>